<feature type="domain" description="Protein kinase" evidence="2">
    <location>
        <begin position="1"/>
        <end position="225"/>
    </location>
</feature>
<evidence type="ECO:0000313" key="4">
    <source>
        <dbReference type="Proteomes" id="UP001190700"/>
    </source>
</evidence>
<organism evidence="3 4">
    <name type="scientific">Cymbomonas tetramitiformis</name>
    <dbReference type="NCBI Taxonomy" id="36881"/>
    <lineage>
        <taxon>Eukaryota</taxon>
        <taxon>Viridiplantae</taxon>
        <taxon>Chlorophyta</taxon>
        <taxon>Pyramimonadophyceae</taxon>
        <taxon>Pyramimonadales</taxon>
        <taxon>Pyramimonadaceae</taxon>
        <taxon>Cymbomonas</taxon>
    </lineage>
</organism>
<feature type="region of interest" description="Disordered" evidence="1">
    <location>
        <begin position="176"/>
        <end position="199"/>
    </location>
</feature>
<keyword evidence="4" id="KW-1185">Reference proteome</keyword>
<comment type="caution">
    <text evidence="3">The sequence shown here is derived from an EMBL/GenBank/DDBJ whole genome shotgun (WGS) entry which is preliminary data.</text>
</comment>
<dbReference type="EMBL" id="LGRX02020096">
    <property type="protein sequence ID" value="KAK3257800.1"/>
    <property type="molecule type" value="Genomic_DNA"/>
</dbReference>
<dbReference type="PROSITE" id="PS50011">
    <property type="entry name" value="PROTEIN_KINASE_DOM"/>
    <property type="match status" value="1"/>
</dbReference>
<sequence length="225" mass="25168">MCMMTLVWQAAPEYVVPLQHFGILERKGHRPVPFLVFMDHGICMHDFLHLLTSPIIMACKRELCLRLHSGLRALHASGVVQRNLRASNIVLSPSRPSSLVLVDFGLARREHREGLPEDGYLRRRWVKGHSHEPKGTVFAPEYSNAGPTPASDMWSMASLLVRIILIRGSKDGLHGIPDKDTSTWHPQAQEQNSPGFPKTAAPCFDGLRARATGKTAVFCRSRYSL</sequence>
<dbReference type="Pfam" id="PF00069">
    <property type="entry name" value="Pkinase"/>
    <property type="match status" value="1"/>
</dbReference>
<dbReference type="InterPro" id="IPR011009">
    <property type="entry name" value="Kinase-like_dom_sf"/>
</dbReference>
<dbReference type="SUPFAM" id="SSF56112">
    <property type="entry name" value="Protein kinase-like (PK-like)"/>
    <property type="match status" value="1"/>
</dbReference>
<gene>
    <name evidence="3" type="ORF">CYMTET_33126</name>
</gene>
<protein>
    <recommendedName>
        <fullName evidence="2">Protein kinase domain-containing protein</fullName>
    </recommendedName>
</protein>
<feature type="compositionally biased region" description="Polar residues" evidence="1">
    <location>
        <begin position="183"/>
        <end position="194"/>
    </location>
</feature>
<dbReference type="Gene3D" id="1.10.510.10">
    <property type="entry name" value="Transferase(Phosphotransferase) domain 1"/>
    <property type="match status" value="1"/>
</dbReference>
<reference evidence="3 4" key="1">
    <citation type="journal article" date="2015" name="Genome Biol. Evol.">
        <title>Comparative Genomics of a Bacterivorous Green Alga Reveals Evolutionary Causalities and Consequences of Phago-Mixotrophic Mode of Nutrition.</title>
        <authorList>
            <person name="Burns J.A."/>
            <person name="Paasch A."/>
            <person name="Narechania A."/>
            <person name="Kim E."/>
        </authorList>
    </citation>
    <scope>NUCLEOTIDE SEQUENCE [LARGE SCALE GENOMIC DNA]</scope>
    <source>
        <strain evidence="3 4">PLY_AMNH</strain>
    </source>
</reference>
<dbReference type="GO" id="GO:0005524">
    <property type="term" value="F:ATP binding"/>
    <property type="evidence" value="ECO:0007669"/>
    <property type="project" value="InterPro"/>
</dbReference>
<dbReference type="InterPro" id="IPR000719">
    <property type="entry name" value="Prot_kinase_dom"/>
</dbReference>
<dbReference type="Proteomes" id="UP001190700">
    <property type="component" value="Unassembled WGS sequence"/>
</dbReference>
<dbReference type="GO" id="GO:0004672">
    <property type="term" value="F:protein kinase activity"/>
    <property type="evidence" value="ECO:0007669"/>
    <property type="project" value="InterPro"/>
</dbReference>
<name>A0AAE0FDN8_9CHLO</name>
<proteinExistence type="predicted"/>
<accession>A0AAE0FDN8</accession>
<evidence type="ECO:0000313" key="3">
    <source>
        <dbReference type="EMBL" id="KAK3257800.1"/>
    </source>
</evidence>
<dbReference type="AlphaFoldDB" id="A0AAE0FDN8"/>
<evidence type="ECO:0000256" key="1">
    <source>
        <dbReference type="SAM" id="MobiDB-lite"/>
    </source>
</evidence>
<evidence type="ECO:0000259" key="2">
    <source>
        <dbReference type="PROSITE" id="PS50011"/>
    </source>
</evidence>